<dbReference type="HOGENOM" id="CLU_331686_0_0_2"/>
<evidence type="ECO:0000313" key="3">
    <source>
        <dbReference type="Proteomes" id="UP000027093"/>
    </source>
</evidence>
<dbReference type="GeneID" id="74945875"/>
<reference evidence="2 3" key="1">
    <citation type="journal article" date="2014" name="Int. J. Syst. Evol. Microbiol.">
        <title>Nitrososphaera viennensis gen. nov., sp. nov., an aerobic and mesophilic, ammonia-oxidizing archaeon from soil and a member of the archaeal phylum Thaumarchaeota.</title>
        <authorList>
            <person name="Stieglmeier M."/>
            <person name="Klingl A."/>
            <person name="Alves R.J."/>
            <person name="Rittmann S.K."/>
            <person name="Melcher M."/>
            <person name="Leisch N."/>
            <person name="Schleper C."/>
        </authorList>
    </citation>
    <scope>NUCLEOTIDE SEQUENCE [LARGE SCALE GENOMIC DNA]</scope>
    <source>
        <strain evidence="2">EN76</strain>
    </source>
</reference>
<protein>
    <submittedName>
        <fullName evidence="2">Putative glycogen debranching enzyme</fullName>
    </submittedName>
</protein>
<dbReference type="SUPFAM" id="SSF48208">
    <property type="entry name" value="Six-hairpin glycosidases"/>
    <property type="match status" value="1"/>
</dbReference>
<dbReference type="EMBL" id="CP007536">
    <property type="protein sequence ID" value="AIC14813.1"/>
    <property type="molecule type" value="Genomic_DNA"/>
</dbReference>
<dbReference type="InterPro" id="IPR008928">
    <property type="entry name" value="6-hairpin_glycosidase_sf"/>
</dbReference>
<organism evidence="2 3">
    <name type="scientific">Nitrososphaera viennensis EN76</name>
    <dbReference type="NCBI Taxonomy" id="926571"/>
    <lineage>
        <taxon>Archaea</taxon>
        <taxon>Nitrososphaerota</taxon>
        <taxon>Nitrososphaeria</taxon>
        <taxon>Nitrososphaerales</taxon>
        <taxon>Nitrososphaeraceae</taxon>
        <taxon>Nitrososphaera</taxon>
    </lineage>
</organism>
<name>A0A060HGW7_9ARCH</name>
<dbReference type="PANTHER" id="PTHR34987:SF4">
    <property type="entry name" value="ALPHA-L-RHAMNOSIDASE C-TERMINAL DOMAIN-CONTAINING PROTEIN"/>
    <property type="match status" value="1"/>
</dbReference>
<dbReference type="RefSeq" id="WP_075053957.1">
    <property type="nucleotide sequence ID" value="NZ_CP007536.1"/>
</dbReference>
<feature type="domain" description="Glycogen debranching enzyme C-terminal" evidence="1">
    <location>
        <begin position="439"/>
        <end position="790"/>
    </location>
</feature>
<dbReference type="Pfam" id="PF06202">
    <property type="entry name" value="GDE_C"/>
    <property type="match status" value="1"/>
</dbReference>
<sequence length="873" mass="97731">MTRALDSIHTSLSYVKGSLKNTTVVVGGEEHKAFSFSLLNPPVPLGGNVVSLDVFVDDLPVQKKTVYVATQESIVNASSLSDSRPIAFKPFQSARFLVINDSWLGRGRHRITLVSKMEGFELIAIPFTFSDTAGRQNERIVLPSDLSVDLVGVSDSVFRNFSTPLVLSGKRAYILCSSHGSLSANWTWMGVKYDNGGLYVPPARVFGRIIVEISMDDGVRKRLPNFVVWSRHENGVLTTRHEMGGIEVQRRLFVPPESRGFVMAMEMRMSTGALSNGSRKKRKLRIHFIIDGNITSYGLAAVSQSNVTRFDAKNQCLHIRTAHQKAAQYFGTIGIAPKMLAPCNILVNSYDNDIELSYDVEVGNKEPVQVALVGAGSFTSARGSLAEFLHMRNHYRELLQETEQSFRDYASSTVVLRQSGPKQGSDMARLVGAYEKAKASLQYLKGEYDGLGEGICAGLPRFPNYWARDTGWSLRGYLAMGDYSFTRTVIDNFLSHQARNVPGVTRGELPMIISGKAFLHSTTYGSADSTFLFPWAIREYVLATGDVAYLKRRWRQIVDLVDWGLHKDLDHDGFVEHGFSGIAMKLPIQDSTWMDHIDRRKSANDVQALFYESLAVGSDLARLAGDAESEKRWANRADELKRKINEEYWRPDAGFYFDTIRKDWTKDASIRPNALVLVLAGVAEEERARLVVERLEKDDITTPWGVRTLSNIDLKYQPALYHDGAVWPLVTGWMALAELRLGRREQAHNYVRIMADRILEENGMFAETYRGDRPEPFNSCILQAWSAGMYVRAFLDMVLGMKVDMVNNIISINPQLSESLKAGSGKMEFSSALYVKGKPSRFSAAIDFENEKLSVDFGSLPEKPRVQSNYSVV</sequence>
<dbReference type="Gene3D" id="1.50.10.10">
    <property type="match status" value="1"/>
</dbReference>
<dbReference type="Proteomes" id="UP000027093">
    <property type="component" value="Chromosome"/>
</dbReference>
<dbReference type="InterPro" id="IPR012341">
    <property type="entry name" value="6hp_glycosidase-like_sf"/>
</dbReference>
<dbReference type="InterPro" id="IPR032790">
    <property type="entry name" value="GDE_C"/>
</dbReference>
<proteinExistence type="predicted"/>
<dbReference type="OrthoDB" id="7795at2157"/>
<evidence type="ECO:0000313" key="2">
    <source>
        <dbReference type="EMBL" id="AIC14813.1"/>
    </source>
</evidence>
<dbReference type="GO" id="GO:0005975">
    <property type="term" value="P:carbohydrate metabolic process"/>
    <property type="evidence" value="ECO:0007669"/>
    <property type="project" value="InterPro"/>
</dbReference>
<dbReference type="AlphaFoldDB" id="A0A060HGW7"/>
<gene>
    <name evidence="2" type="ORF">NVIE_006100</name>
</gene>
<dbReference type="KEGG" id="nvn:NVIE_006100"/>
<dbReference type="STRING" id="926571.NVIE_006100"/>
<evidence type="ECO:0000259" key="1">
    <source>
        <dbReference type="Pfam" id="PF06202"/>
    </source>
</evidence>
<accession>A0A060HGW7</accession>
<keyword evidence="3" id="KW-1185">Reference proteome</keyword>
<dbReference type="PANTHER" id="PTHR34987">
    <property type="entry name" value="C, PUTATIVE (AFU_ORTHOLOGUE AFUA_3G02880)-RELATED"/>
    <property type="match status" value="1"/>
</dbReference>